<dbReference type="Pfam" id="PF13624">
    <property type="entry name" value="SurA_N_3"/>
    <property type="match status" value="1"/>
</dbReference>
<protein>
    <recommendedName>
        <fullName evidence="2">peptidylprolyl isomerase</fullName>
        <ecNumber evidence="2">5.2.1.8</ecNumber>
    </recommendedName>
</protein>
<feature type="chain" id="PRO_5042472053" description="peptidylprolyl isomerase" evidence="7">
    <location>
        <begin position="20"/>
        <end position="288"/>
    </location>
</feature>
<keyword evidence="5" id="KW-0413">Isomerase</keyword>
<evidence type="ECO:0000256" key="4">
    <source>
        <dbReference type="ARBA" id="ARBA00023110"/>
    </source>
</evidence>
<dbReference type="InterPro" id="IPR027304">
    <property type="entry name" value="Trigger_fact/SurA_dom_sf"/>
</dbReference>
<dbReference type="PANTHER" id="PTHR47245">
    <property type="entry name" value="PEPTIDYLPROLYL ISOMERASE"/>
    <property type="match status" value="1"/>
</dbReference>
<dbReference type="SUPFAM" id="SSF109998">
    <property type="entry name" value="Triger factor/SurA peptide-binding domain-like"/>
    <property type="match status" value="1"/>
</dbReference>
<dbReference type="PROSITE" id="PS51257">
    <property type="entry name" value="PROKAR_LIPOPROTEIN"/>
    <property type="match status" value="1"/>
</dbReference>
<evidence type="ECO:0000256" key="2">
    <source>
        <dbReference type="ARBA" id="ARBA00013194"/>
    </source>
</evidence>
<dbReference type="Gene3D" id="1.10.4030.10">
    <property type="entry name" value="Porin chaperone SurA, peptide-binding domain"/>
    <property type="match status" value="1"/>
</dbReference>
<feature type="compositionally biased region" description="Acidic residues" evidence="6">
    <location>
        <begin position="80"/>
        <end position="90"/>
    </location>
</feature>
<dbReference type="GO" id="GO:0003755">
    <property type="term" value="F:peptidyl-prolyl cis-trans isomerase activity"/>
    <property type="evidence" value="ECO:0007669"/>
    <property type="project" value="UniProtKB-KW"/>
</dbReference>
<gene>
    <name evidence="8" type="ORF">FTX54_005150</name>
</gene>
<evidence type="ECO:0000256" key="6">
    <source>
        <dbReference type="SAM" id="MobiDB-lite"/>
    </source>
</evidence>
<feature type="region of interest" description="Disordered" evidence="6">
    <location>
        <begin position="211"/>
        <end position="288"/>
    </location>
</feature>
<dbReference type="Proteomes" id="UP000321816">
    <property type="component" value="Chromosome"/>
</dbReference>
<dbReference type="KEGG" id="ahal:FTX54_005150"/>
<feature type="region of interest" description="Disordered" evidence="6">
    <location>
        <begin position="22"/>
        <end position="92"/>
    </location>
</feature>
<organism evidence="8 9">
    <name type="scientific">Alkalicoccus halolimnae</name>
    <dbReference type="NCBI Taxonomy" id="1667239"/>
    <lineage>
        <taxon>Bacteria</taxon>
        <taxon>Bacillati</taxon>
        <taxon>Bacillota</taxon>
        <taxon>Bacilli</taxon>
        <taxon>Bacillales</taxon>
        <taxon>Bacillaceae</taxon>
        <taxon>Alkalicoccus</taxon>
    </lineage>
</organism>
<keyword evidence="9" id="KW-1185">Reference proteome</keyword>
<feature type="compositionally biased region" description="Low complexity" evidence="6">
    <location>
        <begin position="29"/>
        <end position="41"/>
    </location>
</feature>
<evidence type="ECO:0000256" key="7">
    <source>
        <dbReference type="SAM" id="SignalP"/>
    </source>
</evidence>
<keyword evidence="4" id="KW-0697">Rotamase</keyword>
<evidence type="ECO:0000256" key="3">
    <source>
        <dbReference type="ARBA" id="ARBA00022729"/>
    </source>
</evidence>
<name>A0AAJ8N3K5_9BACI</name>
<dbReference type="RefSeq" id="WP_246125638.1">
    <property type="nucleotide sequence ID" value="NZ_CP144914.1"/>
</dbReference>
<feature type="compositionally biased region" description="Acidic residues" evidence="6">
    <location>
        <begin position="42"/>
        <end position="67"/>
    </location>
</feature>
<feature type="compositionally biased region" description="Low complexity" evidence="6">
    <location>
        <begin position="68"/>
        <end position="78"/>
    </location>
</feature>
<evidence type="ECO:0000313" key="9">
    <source>
        <dbReference type="Proteomes" id="UP000321816"/>
    </source>
</evidence>
<dbReference type="EMBL" id="CP144914">
    <property type="protein sequence ID" value="WWD80951.1"/>
    <property type="molecule type" value="Genomic_DNA"/>
</dbReference>
<keyword evidence="3 7" id="KW-0732">Signal</keyword>
<dbReference type="AlphaFoldDB" id="A0AAJ8N3K5"/>
<feature type="compositionally biased region" description="Acidic residues" evidence="6">
    <location>
        <begin position="213"/>
        <end position="228"/>
    </location>
</feature>
<dbReference type="EC" id="5.2.1.8" evidence="2"/>
<proteinExistence type="predicted"/>
<reference evidence="8 9" key="1">
    <citation type="submission" date="2024-01" db="EMBL/GenBank/DDBJ databases">
        <title>Complete Genome Sequence of Alkalicoccus halolimnae BZ-SZ-XJ29T, a Moderately Halophilic Bacterium Isolated from a Salt Lake.</title>
        <authorList>
            <person name="Zhao B."/>
        </authorList>
    </citation>
    <scope>NUCLEOTIDE SEQUENCE [LARGE SCALE GENOMIC DNA]</scope>
    <source>
        <strain evidence="8 9">BZ-SZ-XJ29</strain>
    </source>
</reference>
<evidence type="ECO:0000313" key="8">
    <source>
        <dbReference type="EMBL" id="WWD80951.1"/>
    </source>
</evidence>
<feature type="signal peptide" evidence="7">
    <location>
        <begin position="1"/>
        <end position="19"/>
    </location>
</feature>
<evidence type="ECO:0000256" key="1">
    <source>
        <dbReference type="ARBA" id="ARBA00000971"/>
    </source>
</evidence>
<feature type="compositionally biased region" description="Basic and acidic residues" evidence="6">
    <location>
        <begin position="252"/>
        <end position="269"/>
    </location>
</feature>
<dbReference type="InterPro" id="IPR050245">
    <property type="entry name" value="PrsA_foldase"/>
</dbReference>
<evidence type="ECO:0000256" key="5">
    <source>
        <dbReference type="ARBA" id="ARBA00023235"/>
    </source>
</evidence>
<sequence length="288" mass="31670">MNKKLLLSLSTAMSISLVAACGGGEESNEGNTNEGNNMETENQTEEPAENNEAAAGDDETAEGEEAAGEGNETAQQEQPEMPEPDLEDVPDTVAEVNGEEILKEDFASNYEGQFMQAAQQAQMTQEEIDQDQLKEQVAENMVGTELLIQEADSRDYDVSEEDVNETLDELAAQNGLESGDELLSALQEQGLEEEEIMDQAEMQVKIDRLLSEESGDAEPTEEELEEAYDQMTAQQEQMSGEGGEDVEMPSYEEVKPDLEEQVAARKEAEQSQQLVEDLREDADVTINL</sequence>
<accession>A0AAJ8N3K5</accession>
<comment type="catalytic activity">
    <reaction evidence="1">
        <text>[protein]-peptidylproline (omega=180) = [protein]-peptidylproline (omega=0)</text>
        <dbReference type="Rhea" id="RHEA:16237"/>
        <dbReference type="Rhea" id="RHEA-COMP:10747"/>
        <dbReference type="Rhea" id="RHEA-COMP:10748"/>
        <dbReference type="ChEBI" id="CHEBI:83833"/>
        <dbReference type="ChEBI" id="CHEBI:83834"/>
        <dbReference type="EC" id="5.2.1.8"/>
    </reaction>
</comment>
<dbReference type="PANTHER" id="PTHR47245:SF1">
    <property type="entry name" value="FOLDASE PROTEIN PRSA"/>
    <property type="match status" value="1"/>
</dbReference>